<feature type="region of interest" description="Disordered" evidence="1">
    <location>
        <begin position="1"/>
        <end position="28"/>
    </location>
</feature>
<name>A0AA39QX73_9LECA</name>
<dbReference type="AlphaFoldDB" id="A0AA39QX73"/>
<sequence>MPNRSRKRNKKHVSIDHERLPADSSSLSSKRNVELQWPSICGSRQKFIDANCILSMLSPQQRDEDLEDDYAQHDFTELWDPERSEQCDQQHLSIALAQLRNRFLDRLAEVLARVKLPPEAAKQVTSAYLGEREGYECLGHVHIVLAKNEGLTAVDEPYLNTLGEILLQRARGETTFDEARQVLFSETVQYAFPRIKYYMNMLRKEFSRLVTSKIEAGNGYHSLFNSHVLETTVLVDR</sequence>
<dbReference type="EMBL" id="JAFEKC020000014">
    <property type="protein sequence ID" value="KAK0510902.1"/>
    <property type="molecule type" value="Genomic_DNA"/>
</dbReference>
<feature type="compositionally biased region" description="Basic residues" evidence="1">
    <location>
        <begin position="1"/>
        <end position="12"/>
    </location>
</feature>
<protein>
    <submittedName>
        <fullName evidence="2">Uncharacterized protein</fullName>
    </submittedName>
</protein>
<reference evidence="2" key="1">
    <citation type="submission" date="2023-03" db="EMBL/GenBank/DDBJ databases">
        <title>Complete genome of Cladonia borealis.</title>
        <authorList>
            <person name="Park H."/>
        </authorList>
    </citation>
    <scope>NUCLEOTIDE SEQUENCE</scope>
    <source>
        <strain evidence="2">ANT050790</strain>
    </source>
</reference>
<evidence type="ECO:0000313" key="3">
    <source>
        <dbReference type="Proteomes" id="UP001166286"/>
    </source>
</evidence>
<proteinExistence type="predicted"/>
<keyword evidence="3" id="KW-1185">Reference proteome</keyword>
<dbReference type="Proteomes" id="UP001166286">
    <property type="component" value="Unassembled WGS sequence"/>
</dbReference>
<organism evidence="2 3">
    <name type="scientific">Cladonia borealis</name>
    <dbReference type="NCBI Taxonomy" id="184061"/>
    <lineage>
        <taxon>Eukaryota</taxon>
        <taxon>Fungi</taxon>
        <taxon>Dikarya</taxon>
        <taxon>Ascomycota</taxon>
        <taxon>Pezizomycotina</taxon>
        <taxon>Lecanoromycetes</taxon>
        <taxon>OSLEUM clade</taxon>
        <taxon>Lecanoromycetidae</taxon>
        <taxon>Lecanorales</taxon>
        <taxon>Lecanorineae</taxon>
        <taxon>Cladoniaceae</taxon>
        <taxon>Cladonia</taxon>
    </lineage>
</organism>
<accession>A0AA39QX73</accession>
<evidence type="ECO:0000256" key="1">
    <source>
        <dbReference type="SAM" id="MobiDB-lite"/>
    </source>
</evidence>
<comment type="caution">
    <text evidence="2">The sequence shown here is derived from an EMBL/GenBank/DDBJ whole genome shotgun (WGS) entry which is preliminary data.</text>
</comment>
<evidence type="ECO:0000313" key="2">
    <source>
        <dbReference type="EMBL" id="KAK0510902.1"/>
    </source>
</evidence>
<gene>
    <name evidence="2" type="ORF">JMJ35_006454</name>
</gene>